<name>A0AAD4TG44_9MAGN</name>
<accession>A0AAD4TG44</accession>
<keyword evidence="2" id="KW-1185">Reference proteome</keyword>
<dbReference type="EMBL" id="JAJJMB010001069">
    <property type="protein sequence ID" value="KAI3959344.1"/>
    <property type="molecule type" value="Genomic_DNA"/>
</dbReference>
<dbReference type="AlphaFoldDB" id="A0AAD4TG44"/>
<comment type="caution">
    <text evidence="1">The sequence shown here is derived from an EMBL/GenBank/DDBJ whole genome shotgun (WGS) entry which is preliminary data.</text>
</comment>
<evidence type="ECO:0000313" key="2">
    <source>
        <dbReference type="Proteomes" id="UP001202328"/>
    </source>
</evidence>
<feature type="non-terminal residue" evidence="1">
    <location>
        <position position="1"/>
    </location>
</feature>
<gene>
    <name evidence="1" type="ORF">MKW98_018934</name>
</gene>
<dbReference type="Proteomes" id="UP001202328">
    <property type="component" value="Unassembled WGS sequence"/>
</dbReference>
<sequence length="105" mass="12237">HMKIWSFKKKGSNREESWCMEFDIQYEDVIGGSRDDSLVPLLLTKNNEIIFLFDFSMLYCYDSRTTTLKMLSNDDAWKDYQAMIAIPYMQTFASLRAIGEVSGPK</sequence>
<reference evidence="1" key="1">
    <citation type="submission" date="2022-04" db="EMBL/GenBank/DDBJ databases">
        <title>A functionally conserved STORR gene fusion in Papaver species that diverged 16.8 million years ago.</title>
        <authorList>
            <person name="Catania T."/>
        </authorList>
    </citation>
    <scope>NUCLEOTIDE SEQUENCE</scope>
    <source>
        <strain evidence="1">S-188037</strain>
    </source>
</reference>
<evidence type="ECO:0000313" key="1">
    <source>
        <dbReference type="EMBL" id="KAI3959344.1"/>
    </source>
</evidence>
<protein>
    <submittedName>
        <fullName evidence="1">Uncharacterized protein</fullName>
    </submittedName>
</protein>
<organism evidence="1 2">
    <name type="scientific">Papaver atlanticum</name>
    <dbReference type="NCBI Taxonomy" id="357466"/>
    <lineage>
        <taxon>Eukaryota</taxon>
        <taxon>Viridiplantae</taxon>
        <taxon>Streptophyta</taxon>
        <taxon>Embryophyta</taxon>
        <taxon>Tracheophyta</taxon>
        <taxon>Spermatophyta</taxon>
        <taxon>Magnoliopsida</taxon>
        <taxon>Ranunculales</taxon>
        <taxon>Papaveraceae</taxon>
        <taxon>Papaveroideae</taxon>
        <taxon>Papaver</taxon>
    </lineage>
</organism>
<proteinExistence type="predicted"/>